<name>A0A4Z2EWB9_9TELE</name>
<sequence>MSWFEAAWRSAGDACDAVESVNQSSCPTERPRRRLTSTRAPASRHDVVLWFCGSVASLHNATEPQNHRTTEPQNHRTTELQNYRITELQNHRTTEPL</sequence>
<dbReference type="EMBL" id="SRLO01002299">
    <property type="protein sequence ID" value="TNN33246.1"/>
    <property type="molecule type" value="Genomic_DNA"/>
</dbReference>
<protein>
    <submittedName>
        <fullName evidence="2">Uncharacterized protein</fullName>
    </submittedName>
</protein>
<keyword evidence="3" id="KW-1185">Reference proteome</keyword>
<feature type="region of interest" description="Disordered" evidence="1">
    <location>
        <begin position="60"/>
        <end position="97"/>
    </location>
</feature>
<evidence type="ECO:0000313" key="2">
    <source>
        <dbReference type="EMBL" id="TNN33246.1"/>
    </source>
</evidence>
<gene>
    <name evidence="2" type="ORF">EYF80_056586</name>
</gene>
<evidence type="ECO:0000313" key="3">
    <source>
        <dbReference type="Proteomes" id="UP000314294"/>
    </source>
</evidence>
<dbReference type="AlphaFoldDB" id="A0A4Z2EWB9"/>
<proteinExistence type="predicted"/>
<organism evidence="2 3">
    <name type="scientific">Liparis tanakae</name>
    <name type="common">Tanaka's snailfish</name>
    <dbReference type="NCBI Taxonomy" id="230148"/>
    <lineage>
        <taxon>Eukaryota</taxon>
        <taxon>Metazoa</taxon>
        <taxon>Chordata</taxon>
        <taxon>Craniata</taxon>
        <taxon>Vertebrata</taxon>
        <taxon>Euteleostomi</taxon>
        <taxon>Actinopterygii</taxon>
        <taxon>Neopterygii</taxon>
        <taxon>Teleostei</taxon>
        <taxon>Neoteleostei</taxon>
        <taxon>Acanthomorphata</taxon>
        <taxon>Eupercaria</taxon>
        <taxon>Perciformes</taxon>
        <taxon>Cottioidei</taxon>
        <taxon>Cottales</taxon>
        <taxon>Liparidae</taxon>
        <taxon>Liparis</taxon>
    </lineage>
</organism>
<feature type="region of interest" description="Disordered" evidence="1">
    <location>
        <begin position="19"/>
        <end position="39"/>
    </location>
</feature>
<feature type="compositionally biased region" description="Basic and acidic residues" evidence="1">
    <location>
        <begin position="65"/>
        <end position="78"/>
    </location>
</feature>
<reference evidence="2 3" key="1">
    <citation type="submission" date="2019-03" db="EMBL/GenBank/DDBJ databases">
        <title>First draft genome of Liparis tanakae, snailfish: a comprehensive survey of snailfish specific genes.</title>
        <authorList>
            <person name="Kim W."/>
            <person name="Song I."/>
            <person name="Jeong J.-H."/>
            <person name="Kim D."/>
            <person name="Kim S."/>
            <person name="Ryu S."/>
            <person name="Song J.Y."/>
            <person name="Lee S.K."/>
        </authorList>
    </citation>
    <scope>NUCLEOTIDE SEQUENCE [LARGE SCALE GENOMIC DNA]</scope>
    <source>
        <tissue evidence="2">Muscle</tissue>
    </source>
</reference>
<feature type="compositionally biased region" description="Polar residues" evidence="1">
    <location>
        <begin position="79"/>
        <end position="88"/>
    </location>
</feature>
<dbReference type="OrthoDB" id="10067969at2759"/>
<dbReference type="Proteomes" id="UP000314294">
    <property type="component" value="Unassembled WGS sequence"/>
</dbReference>
<evidence type="ECO:0000256" key="1">
    <source>
        <dbReference type="SAM" id="MobiDB-lite"/>
    </source>
</evidence>
<comment type="caution">
    <text evidence="2">The sequence shown here is derived from an EMBL/GenBank/DDBJ whole genome shotgun (WGS) entry which is preliminary data.</text>
</comment>
<accession>A0A4Z2EWB9</accession>